<dbReference type="Gene3D" id="3.30.1360.40">
    <property type="match status" value="1"/>
</dbReference>
<dbReference type="PANTHER" id="PTHR20982:SF3">
    <property type="entry name" value="MITOCHONDRIAL RIBOSOME RECYCLING FACTOR PSEUDO 1"/>
    <property type="match status" value="1"/>
</dbReference>
<dbReference type="Proteomes" id="UP000190274">
    <property type="component" value="Chromosome E"/>
</dbReference>
<dbReference type="Gene3D" id="1.10.132.20">
    <property type="entry name" value="Ribosome-recycling factor"/>
    <property type="match status" value="1"/>
</dbReference>
<keyword evidence="3" id="KW-0648">Protein biosynthesis</keyword>
<dbReference type="PANTHER" id="PTHR20982">
    <property type="entry name" value="RIBOSOME RECYCLING FACTOR"/>
    <property type="match status" value="1"/>
</dbReference>
<dbReference type="AlphaFoldDB" id="A0A1G4JCP2"/>
<dbReference type="GO" id="GO:0032543">
    <property type="term" value="P:mitochondrial translation"/>
    <property type="evidence" value="ECO:0007669"/>
    <property type="project" value="EnsemblFungi"/>
</dbReference>
<dbReference type="InterPro" id="IPR002661">
    <property type="entry name" value="Ribosome_recyc_fac"/>
</dbReference>
<name>A0A1G4JCP2_9SACH</name>
<sequence length="236" mass="26790">MLARHSLTRSSIFIGHQFRQFHCTSLVWKKASKKTGKVKNGDDEEKFEIVDLKQYIQRATVGFDKSLELHKKSLNELRSGTSNPNIFDKLKVGKDGSKFTDLATTSTKGKSSLVVTVFDPKDTKSIISSIMAAGLNLNPERIPNNEQQLKISLPPPTTETRKQMCKKLKEVFEEYRNSANKNSLGHVRAEILKELKKIDKKNDSVKKIIQDLEKLHKEYTGRLQDSFKQAEKSVLG</sequence>
<proteinExistence type="inferred from homology"/>
<dbReference type="InterPro" id="IPR036191">
    <property type="entry name" value="RRF_sf"/>
</dbReference>
<dbReference type="STRING" id="1266660.A0A1G4JCP2"/>
<evidence type="ECO:0000313" key="7">
    <source>
        <dbReference type="EMBL" id="SCU87922.1"/>
    </source>
</evidence>
<evidence type="ECO:0000256" key="2">
    <source>
        <dbReference type="ARBA" id="ARBA00020581"/>
    </source>
</evidence>
<evidence type="ECO:0000256" key="1">
    <source>
        <dbReference type="ARBA" id="ARBA00005912"/>
    </source>
</evidence>
<keyword evidence="8" id="KW-1185">Reference proteome</keyword>
<dbReference type="GO" id="GO:0043023">
    <property type="term" value="F:ribosomal large subunit binding"/>
    <property type="evidence" value="ECO:0007669"/>
    <property type="project" value="TreeGrafter"/>
</dbReference>
<comment type="similarity">
    <text evidence="1">Belongs to the RRF family.</text>
</comment>
<evidence type="ECO:0000259" key="6">
    <source>
        <dbReference type="Pfam" id="PF01765"/>
    </source>
</evidence>
<evidence type="ECO:0000256" key="5">
    <source>
        <dbReference type="ARBA" id="ARBA00033107"/>
    </source>
</evidence>
<dbReference type="InterPro" id="IPR023584">
    <property type="entry name" value="Ribosome_recyc_fac_dom"/>
</dbReference>
<dbReference type="EMBL" id="LT598455">
    <property type="protein sequence ID" value="SCU87922.1"/>
    <property type="molecule type" value="Genomic_DNA"/>
</dbReference>
<evidence type="ECO:0000256" key="3">
    <source>
        <dbReference type="ARBA" id="ARBA00022917"/>
    </source>
</evidence>
<dbReference type="SUPFAM" id="SSF55194">
    <property type="entry name" value="Ribosome recycling factor, RRF"/>
    <property type="match status" value="1"/>
</dbReference>
<dbReference type="GO" id="GO:0005739">
    <property type="term" value="C:mitochondrion"/>
    <property type="evidence" value="ECO:0007669"/>
    <property type="project" value="EnsemblFungi"/>
</dbReference>
<reference evidence="8" key="1">
    <citation type="submission" date="2016-03" db="EMBL/GenBank/DDBJ databases">
        <authorList>
            <person name="Devillers H."/>
        </authorList>
    </citation>
    <scope>NUCLEOTIDE SEQUENCE [LARGE SCALE GENOMIC DNA]</scope>
</reference>
<gene>
    <name evidence="7" type="ORF">LADA_0E07052G</name>
</gene>
<protein>
    <recommendedName>
        <fullName evidence="2">Ribosome-recycling factor, mitochondrial</fullName>
    </recommendedName>
    <alternativeName>
        <fullName evidence="5">Ribosome-releasing factor, mitochondrial</fullName>
    </alternativeName>
</protein>
<comment type="function">
    <text evidence="4">Necessary for protein synthesis in mitochondria. Functions as a ribosome recycling factor in mitochondria.</text>
</comment>
<evidence type="ECO:0000256" key="4">
    <source>
        <dbReference type="ARBA" id="ARBA00024909"/>
    </source>
</evidence>
<organism evidence="7 8">
    <name type="scientific">Lachancea dasiensis</name>
    <dbReference type="NCBI Taxonomy" id="1072105"/>
    <lineage>
        <taxon>Eukaryota</taxon>
        <taxon>Fungi</taxon>
        <taxon>Dikarya</taxon>
        <taxon>Ascomycota</taxon>
        <taxon>Saccharomycotina</taxon>
        <taxon>Saccharomycetes</taxon>
        <taxon>Saccharomycetales</taxon>
        <taxon>Saccharomycetaceae</taxon>
        <taxon>Lachancea</taxon>
    </lineage>
</organism>
<feature type="domain" description="Ribosome recycling factor" evidence="6">
    <location>
        <begin position="71"/>
        <end position="235"/>
    </location>
</feature>
<dbReference type="Pfam" id="PF01765">
    <property type="entry name" value="RRF"/>
    <property type="match status" value="1"/>
</dbReference>
<evidence type="ECO:0000313" key="8">
    <source>
        <dbReference type="Proteomes" id="UP000190274"/>
    </source>
</evidence>
<dbReference type="OrthoDB" id="407355at2759"/>
<accession>A0A1G4JCP2</accession>